<dbReference type="Pfam" id="PF07717">
    <property type="entry name" value="OB_NTP_bind"/>
    <property type="match status" value="1"/>
</dbReference>
<comment type="catalytic activity">
    <reaction evidence="6">
        <text>ATP + H2O = ADP + phosphate + H(+)</text>
        <dbReference type="Rhea" id="RHEA:13065"/>
        <dbReference type="ChEBI" id="CHEBI:15377"/>
        <dbReference type="ChEBI" id="CHEBI:15378"/>
        <dbReference type="ChEBI" id="CHEBI:30616"/>
        <dbReference type="ChEBI" id="CHEBI:43474"/>
        <dbReference type="ChEBI" id="CHEBI:456216"/>
        <dbReference type="EC" id="3.6.4.13"/>
    </reaction>
</comment>
<evidence type="ECO:0000256" key="1">
    <source>
        <dbReference type="ARBA" id="ARBA00012552"/>
    </source>
</evidence>
<evidence type="ECO:0000256" key="2">
    <source>
        <dbReference type="ARBA" id="ARBA00022741"/>
    </source>
</evidence>
<dbReference type="SMART" id="SM00487">
    <property type="entry name" value="DEXDc"/>
    <property type="match status" value="1"/>
</dbReference>
<dbReference type="RefSeq" id="XP_052943409.1">
    <property type="nucleotide sequence ID" value="XM_053085865.1"/>
</dbReference>
<accession>A0AA38H300</accession>
<dbReference type="Gene3D" id="3.40.50.300">
    <property type="entry name" value="P-loop containing nucleotide triphosphate hydrolases"/>
    <property type="match status" value="2"/>
</dbReference>
<evidence type="ECO:0000256" key="4">
    <source>
        <dbReference type="ARBA" id="ARBA00022806"/>
    </source>
</evidence>
<keyword evidence="5" id="KW-0067">ATP-binding</keyword>
<evidence type="ECO:0000259" key="8">
    <source>
        <dbReference type="PROSITE" id="PS51192"/>
    </source>
</evidence>
<feature type="domain" description="Helicase ATP-binding" evidence="8">
    <location>
        <begin position="111"/>
        <end position="314"/>
    </location>
</feature>
<dbReference type="InterPro" id="IPR011709">
    <property type="entry name" value="DEAD-box_helicase_OB_fold"/>
</dbReference>
<comment type="caution">
    <text evidence="10">The sequence shown here is derived from an EMBL/GenBank/DDBJ whole genome shotgun (WGS) entry which is preliminary data.</text>
</comment>
<dbReference type="InterPro" id="IPR001650">
    <property type="entry name" value="Helicase_C-like"/>
</dbReference>
<feature type="region of interest" description="Disordered" evidence="7">
    <location>
        <begin position="1"/>
        <end position="89"/>
    </location>
</feature>
<dbReference type="InterPro" id="IPR014001">
    <property type="entry name" value="Helicase_ATP-bd"/>
</dbReference>
<dbReference type="PROSITE" id="PS51194">
    <property type="entry name" value="HELICASE_CTER"/>
    <property type="match status" value="1"/>
</dbReference>
<gene>
    <name evidence="10" type="ORF">MKK02DRAFT_17948</name>
</gene>
<dbReference type="AlphaFoldDB" id="A0AA38H300"/>
<dbReference type="GO" id="GO:0045943">
    <property type="term" value="P:positive regulation of transcription by RNA polymerase I"/>
    <property type="evidence" value="ECO:0007669"/>
    <property type="project" value="TreeGrafter"/>
</dbReference>
<dbReference type="Gene3D" id="1.10.10.2130">
    <property type="entry name" value="DEAH helicase family, winged-helix domain"/>
    <property type="match status" value="1"/>
</dbReference>
<name>A0AA38H300_9TREE</name>
<dbReference type="PANTHER" id="PTHR18934">
    <property type="entry name" value="ATP-DEPENDENT RNA HELICASE"/>
    <property type="match status" value="1"/>
</dbReference>
<dbReference type="PANTHER" id="PTHR18934:SF118">
    <property type="entry name" value="ATP-DEPENDENT RNA HELICASE DHX33"/>
    <property type="match status" value="1"/>
</dbReference>
<evidence type="ECO:0000256" key="3">
    <source>
        <dbReference type="ARBA" id="ARBA00022801"/>
    </source>
</evidence>
<dbReference type="GO" id="GO:0005730">
    <property type="term" value="C:nucleolus"/>
    <property type="evidence" value="ECO:0007669"/>
    <property type="project" value="TreeGrafter"/>
</dbReference>
<dbReference type="GO" id="GO:0003724">
    <property type="term" value="F:RNA helicase activity"/>
    <property type="evidence" value="ECO:0007669"/>
    <property type="project" value="UniProtKB-EC"/>
</dbReference>
<evidence type="ECO:0000259" key="9">
    <source>
        <dbReference type="PROSITE" id="PS51194"/>
    </source>
</evidence>
<dbReference type="CDD" id="cd18791">
    <property type="entry name" value="SF2_C_RHA"/>
    <property type="match status" value="1"/>
</dbReference>
<dbReference type="FunFam" id="3.40.50.300:FF:000145">
    <property type="entry name" value="probable ATP-dependent RNA helicase DHX40"/>
    <property type="match status" value="1"/>
</dbReference>
<feature type="domain" description="Helicase C-terminal" evidence="9">
    <location>
        <begin position="340"/>
        <end position="515"/>
    </location>
</feature>
<keyword evidence="11" id="KW-1185">Reference proteome</keyword>
<keyword evidence="2" id="KW-0547">Nucleotide-binding</keyword>
<dbReference type="InterPro" id="IPR042035">
    <property type="entry name" value="DEAH_win-hel_dom"/>
</dbReference>
<dbReference type="Pfam" id="PF21010">
    <property type="entry name" value="HA2_C"/>
    <property type="match status" value="1"/>
</dbReference>
<evidence type="ECO:0000313" key="10">
    <source>
        <dbReference type="EMBL" id="KAI9633632.1"/>
    </source>
</evidence>
<dbReference type="EC" id="3.6.4.13" evidence="1"/>
<evidence type="ECO:0000256" key="5">
    <source>
        <dbReference type="ARBA" id="ARBA00022840"/>
    </source>
</evidence>
<dbReference type="InterPro" id="IPR007502">
    <property type="entry name" value="Helicase-assoc_dom"/>
</dbReference>
<dbReference type="InterPro" id="IPR011545">
    <property type="entry name" value="DEAD/DEAH_box_helicase_dom"/>
</dbReference>
<dbReference type="SMART" id="SM00847">
    <property type="entry name" value="HA2"/>
    <property type="match status" value="1"/>
</dbReference>
<dbReference type="GO" id="GO:0005524">
    <property type="term" value="F:ATP binding"/>
    <property type="evidence" value="ECO:0007669"/>
    <property type="project" value="UniProtKB-KW"/>
</dbReference>
<dbReference type="Proteomes" id="UP001164286">
    <property type="component" value="Unassembled WGS sequence"/>
</dbReference>
<dbReference type="PROSITE" id="PS51192">
    <property type="entry name" value="HELICASE_ATP_BIND_1"/>
    <property type="match status" value="1"/>
</dbReference>
<proteinExistence type="predicted"/>
<keyword evidence="4 10" id="KW-0347">Helicase</keyword>
<dbReference type="GeneID" id="77725066"/>
<evidence type="ECO:0000256" key="7">
    <source>
        <dbReference type="SAM" id="MobiDB-lite"/>
    </source>
</evidence>
<dbReference type="SUPFAM" id="SSF52540">
    <property type="entry name" value="P-loop containing nucleoside triphosphate hydrolases"/>
    <property type="match status" value="1"/>
</dbReference>
<protein>
    <recommendedName>
        <fullName evidence="1">RNA helicase</fullName>
        <ecNumber evidence="1">3.6.4.13</ecNumber>
    </recommendedName>
</protein>
<dbReference type="EMBL" id="JAKWFO010000008">
    <property type="protein sequence ID" value="KAI9633632.1"/>
    <property type="molecule type" value="Genomic_DNA"/>
</dbReference>
<feature type="compositionally biased region" description="Polar residues" evidence="7">
    <location>
        <begin position="51"/>
        <end position="65"/>
    </location>
</feature>
<dbReference type="GO" id="GO:0003725">
    <property type="term" value="F:double-stranded RNA binding"/>
    <property type="evidence" value="ECO:0007669"/>
    <property type="project" value="TreeGrafter"/>
</dbReference>
<dbReference type="Gene3D" id="1.20.120.1080">
    <property type="match status" value="1"/>
</dbReference>
<dbReference type="Pfam" id="PF00270">
    <property type="entry name" value="DEAD"/>
    <property type="match status" value="1"/>
</dbReference>
<evidence type="ECO:0000256" key="6">
    <source>
        <dbReference type="ARBA" id="ARBA00047984"/>
    </source>
</evidence>
<dbReference type="Pfam" id="PF00271">
    <property type="entry name" value="Helicase_C"/>
    <property type="match status" value="1"/>
</dbReference>
<dbReference type="GO" id="GO:0016787">
    <property type="term" value="F:hydrolase activity"/>
    <property type="evidence" value="ECO:0007669"/>
    <property type="project" value="UniProtKB-KW"/>
</dbReference>
<dbReference type="SMART" id="SM00490">
    <property type="entry name" value="HELICc"/>
    <property type="match status" value="1"/>
</dbReference>
<evidence type="ECO:0000313" key="11">
    <source>
        <dbReference type="Proteomes" id="UP001164286"/>
    </source>
</evidence>
<organism evidence="10 11">
    <name type="scientific">Dioszegia hungarica</name>
    <dbReference type="NCBI Taxonomy" id="4972"/>
    <lineage>
        <taxon>Eukaryota</taxon>
        <taxon>Fungi</taxon>
        <taxon>Dikarya</taxon>
        <taxon>Basidiomycota</taxon>
        <taxon>Agaricomycotina</taxon>
        <taxon>Tremellomycetes</taxon>
        <taxon>Tremellales</taxon>
        <taxon>Bulleribasidiaceae</taxon>
        <taxon>Dioszegia</taxon>
    </lineage>
</organism>
<dbReference type="CDD" id="cd17917">
    <property type="entry name" value="DEXHc_RHA-like"/>
    <property type="match status" value="1"/>
</dbReference>
<keyword evidence="3" id="KW-0378">Hydrolase</keyword>
<sequence>MPPIPASPLAPGSQQKSGPGKKRVVNYDSDSDSSEAASPAKPKSQAPRANGLSSETPNGFSASSPSRKRSKVQAKNGSGKDKDGEKRLKEADRLWETRRELPFYQGRKTVLEEILANETTIILGETGCGKSTQLPQLLRRNALSLDHYKRAPKIAITQPRRLPAIALATRVSAEMGVAVGEEVGYTVRFEDSTSKATGVRFMTEGVLMRELANNSREASTSEQQGLNLLLQYDVVVIDEAHERTLNTDFLCGALKTIQRIRKGLAGKNGNGAGSSGKGKGKEAVTKLKIVVMSATLDPSKFVRFFETERPALIVKGRMYDVTTRHLLEPAEDFIETAAKQVMQIHCSGDGEGDVLVFMPGAEEIETCADTLRRASKDLPDSSDKLAILPLYAQLAPAAQAKIFSKPAENTRRVVIATNIAETSITIPGVSYVVDTGFKKEKEYIYRSSGALEHLKLKSVSKAAAWQRTGRAGRERAGHCYRLFTEAAFGDLIDFDAPEIQRCDLAAAVLQLIAMGQNPFEFEYIDDPGRESTLGLIPVLAAFQTLSGLEAISGPTTITPLGRRMLHFPLDPSHARILLSSFTHSCPSEIIDILSLVVSGPVWIDRSSERDATAAARQKFLAREGDHLTNMNVFRAYLAIKDDKSESPAKWAKENFVNTKTLQAAIRVRDQLRELVRREGVDPALSCGGDKDSVGRCLLSGLYMNTAVVQSDGTYRQTTGSLQVKIHPSSVLMSKKVPAILYDELTITTAMYARNVSQFEQSWLTDLPPFKQAAKANGST</sequence>
<dbReference type="InterPro" id="IPR027417">
    <property type="entry name" value="P-loop_NTPase"/>
</dbReference>
<feature type="compositionally biased region" description="Low complexity" evidence="7">
    <location>
        <begin position="34"/>
        <end position="47"/>
    </location>
</feature>
<feature type="compositionally biased region" description="Basic and acidic residues" evidence="7">
    <location>
        <begin position="78"/>
        <end position="89"/>
    </location>
</feature>
<reference evidence="10" key="1">
    <citation type="journal article" date="2022" name="G3 (Bethesda)">
        <title>High quality genome of the basidiomycete yeast Dioszegia hungarica PDD-24b-2 isolated from cloud water.</title>
        <authorList>
            <person name="Jarrige D."/>
            <person name="Haridas S."/>
            <person name="Bleykasten-Grosshans C."/>
            <person name="Joly M."/>
            <person name="Nadalig T."/>
            <person name="Sancelme M."/>
            <person name="Vuilleumier S."/>
            <person name="Grigoriev I.V."/>
            <person name="Amato P."/>
            <person name="Bringel F."/>
        </authorList>
    </citation>
    <scope>NUCLEOTIDE SEQUENCE</scope>
    <source>
        <strain evidence="10">PDD-24b-2</strain>
    </source>
</reference>